<organism evidence="1 2">
    <name type="scientific">Candidatus Kaiserbacteria bacterium CG_4_8_14_3_um_filter_38_9</name>
    <dbReference type="NCBI Taxonomy" id="1974599"/>
    <lineage>
        <taxon>Bacteria</taxon>
        <taxon>Candidatus Kaiseribacteriota</taxon>
    </lineage>
</organism>
<evidence type="ECO:0000313" key="1">
    <source>
        <dbReference type="EMBL" id="PIW97317.1"/>
    </source>
</evidence>
<accession>A0A2M7IPU0</accession>
<proteinExistence type="predicted"/>
<sequence>MNENILQNLEHLQKQSFFLKEKFSKTENKKWSASTVASELVLQITHLAYSLLGTNERRDIYPTPGIDKGTKDELSDVLFNALNLLSFLNLTIVDINKSMLIIANDTRSSNVTSVLNLMIQSANLWDNVARLDGYKHLDKDCDKTLDQVKLGIAGIIQFIFIIAQQQKVDLICAMKEMFIDADRFIKSHEDKKFKNE</sequence>
<name>A0A2M7IPU0_9BACT</name>
<dbReference type="Proteomes" id="UP000230837">
    <property type="component" value="Unassembled WGS sequence"/>
</dbReference>
<dbReference type="AlphaFoldDB" id="A0A2M7IPU0"/>
<comment type="caution">
    <text evidence="1">The sequence shown here is derived from an EMBL/GenBank/DDBJ whole genome shotgun (WGS) entry which is preliminary data.</text>
</comment>
<reference evidence="2" key="1">
    <citation type="submission" date="2017-09" db="EMBL/GenBank/DDBJ databases">
        <title>Depth-based differentiation of microbial function through sediment-hosted aquifers and enrichment of novel symbionts in the deep terrestrial subsurface.</title>
        <authorList>
            <person name="Probst A.J."/>
            <person name="Ladd B."/>
            <person name="Jarett J.K."/>
            <person name="Geller-Mcgrath D.E."/>
            <person name="Sieber C.M.K."/>
            <person name="Emerson J.B."/>
            <person name="Anantharaman K."/>
            <person name="Thomas B.C."/>
            <person name="Malmstrom R."/>
            <person name="Stieglmeier M."/>
            <person name="Klingl A."/>
            <person name="Woyke T."/>
            <person name="Ryan C.M."/>
            <person name="Banfield J.F."/>
        </authorList>
    </citation>
    <scope>NUCLEOTIDE SEQUENCE [LARGE SCALE GENOMIC DNA]</scope>
</reference>
<protein>
    <submittedName>
        <fullName evidence="1">Uncharacterized protein</fullName>
    </submittedName>
</protein>
<gene>
    <name evidence="1" type="ORF">COZ82_00195</name>
</gene>
<dbReference type="EMBL" id="PFHR01000013">
    <property type="protein sequence ID" value="PIW97317.1"/>
    <property type="molecule type" value="Genomic_DNA"/>
</dbReference>
<evidence type="ECO:0000313" key="2">
    <source>
        <dbReference type="Proteomes" id="UP000230837"/>
    </source>
</evidence>